<reference evidence="1" key="1">
    <citation type="journal article" date="2019" name="Sci. Rep.">
        <title>Draft genome of Tanacetum cinerariifolium, the natural source of mosquito coil.</title>
        <authorList>
            <person name="Yamashiro T."/>
            <person name="Shiraishi A."/>
            <person name="Satake H."/>
            <person name="Nakayama K."/>
        </authorList>
    </citation>
    <scope>NUCLEOTIDE SEQUENCE</scope>
</reference>
<gene>
    <name evidence="1" type="ORF">Tci_920850</name>
</gene>
<name>A0A699WVQ1_TANCI</name>
<proteinExistence type="predicted"/>
<feature type="non-terminal residue" evidence="1">
    <location>
        <position position="1"/>
    </location>
</feature>
<accession>A0A699WVQ1</accession>
<protein>
    <submittedName>
        <fullName evidence="1">Uncharacterized protein</fullName>
    </submittedName>
</protein>
<sequence length="47" mass="5709">ASYVLRLDDMIEGLRKESLRRAEEMDKIKVELSEARRMKRHVEELDY</sequence>
<dbReference type="AlphaFoldDB" id="A0A699WVQ1"/>
<dbReference type="EMBL" id="BKCJ011731715">
    <property type="protein sequence ID" value="GFD48881.1"/>
    <property type="molecule type" value="Genomic_DNA"/>
</dbReference>
<organism evidence="1">
    <name type="scientific">Tanacetum cinerariifolium</name>
    <name type="common">Dalmatian daisy</name>
    <name type="synonym">Chrysanthemum cinerariifolium</name>
    <dbReference type="NCBI Taxonomy" id="118510"/>
    <lineage>
        <taxon>Eukaryota</taxon>
        <taxon>Viridiplantae</taxon>
        <taxon>Streptophyta</taxon>
        <taxon>Embryophyta</taxon>
        <taxon>Tracheophyta</taxon>
        <taxon>Spermatophyta</taxon>
        <taxon>Magnoliopsida</taxon>
        <taxon>eudicotyledons</taxon>
        <taxon>Gunneridae</taxon>
        <taxon>Pentapetalae</taxon>
        <taxon>asterids</taxon>
        <taxon>campanulids</taxon>
        <taxon>Asterales</taxon>
        <taxon>Asteraceae</taxon>
        <taxon>Asteroideae</taxon>
        <taxon>Anthemideae</taxon>
        <taxon>Anthemidinae</taxon>
        <taxon>Tanacetum</taxon>
    </lineage>
</organism>
<evidence type="ECO:0000313" key="1">
    <source>
        <dbReference type="EMBL" id="GFD48881.1"/>
    </source>
</evidence>
<comment type="caution">
    <text evidence="1">The sequence shown here is derived from an EMBL/GenBank/DDBJ whole genome shotgun (WGS) entry which is preliminary data.</text>
</comment>